<reference evidence="4 5" key="1">
    <citation type="submission" date="2006-02" db="EMBL/GenBank/DDBJ databases">
        <authorList>
            <person name="Pinhassi J."/>
            <person name="Pedros-Alio C."/>
            <person name="Ferriera S."/>
            <person name="Johnson J."/>
            <person name="Kravitz S."/>
            <person name="Halpern A."/>
            <person name="Remington K."/>
            <person name="Beeson K."/>
            <person name="Tran B."/>
            <person name="Rogers Y.-H."/>
            <person name="Friedman R."/>
            <person name="Venter J.C."/>
        </authorList>
    </citation>
    <scope>NUCLEOTIDE SEQUENCE [LARGE SCALE GENOMIC DNA]</scope>
    <source>
        <strain evidence="4 5">MED92</strain>
    </source>
</reference>
<dbReference type="SUPFAM" id="SSF53850">
    <property type="entry name" value="Periplasmic binding protein-like II"/>
    <property type="match status" value="1"/>
</dbReference>
<name>A0A7U8GSD0_NEPCE</name>
<evidence type="ECO:0000256" key="2">
    <source>
        <dbReference type="ARBA" id="ARBA00022729"/>
    </source>
</evidence>
<dbReference type="SMART" id="SM00062">
    <property type="entry name" value="PBPb"/>
    <property type="match status" value="1"/>
</dbReference>
<feature type="domain" description="Solute-binding protein family 3/N-terminal" evidence="3">
    <location>
        <begin position="17"/>
        <end position="247"/>
    </location>
</feature>
<dbReference type="Gene3D" id="3.40.190.10">
    <property type="entry name" value="Periplasmic binding protein-like II"/>
    <property type="match status" value="2"/>
</dbReference>
<comment type="similarity">
    <text evidence="1">Belongs to the bacterial solute-binding protein 3 family.</text>
</comment>
<keyword evidence="5" id="KW-1185">Reference proteome</keyword>
<evidence type="ECO:0000259" key="3">
    <source>
        <dbReference type="SMART" id="SM00062"/>
    </source>
</evidence>
<evidence type="ECO:0000313" key="4">
    <source>
        <dbReference type="EMBL" id="EAR61286.1"/>
    </source>
</evidence>
<sequence>MPIKAWADSSAIKKPAPIRFATLEDFKPFAWCDNGVPKGIDVEIVTLVMDRIDHPYVIECIPWKRALSSIKSGKVDALFSAYKTSEREAFAIYMNSPTHLSIFSVFVPKGKAFSFNRLEDLYGKTVGITGGYSVNPEFDKARLAGRFKVQELSSADSGLKMLARGRLDAYVNGKHVGLFTARNLGITDMIEPLDRPLHEPKPAYLLFSKASNLRNKDQLISEMNQALDLLWKSGEVDQLTERFILTTEPVAETP</sequence>
<dbReference type="InterPro" id="IPR001638">
    <property type="entry name" value="Solute-binding_3/MltF_N"/>
</dbReference>
<organism evidence="4 5">
    <name type="scientific">Neptuniibacter caesariensis</name>
    <dbReference type="NCBI Taxonomy" id="207954"/>
    <lineage>
        <taxon>Bacteria</taxon>
        <taxon>Pseudomonadati</taxon>
        <taxon>Pseudomonadota</taxon>
        <taxon>Gammaproteobacteria</taxon>
        <taxon>Oceanospirillales</taxon>
        <taxon>Oceanospirillaceae</taxon>
        <taxon>Neptuniibacter</taxon>
    </lineage>
</organism>
<gene>
    <name evidence="4" type="ORF">MED92_11184</name>
</gene>
<dbReference type="EMBL" id="AAOW01000009">
    <property type="protein sequence ID" value="EAR61286.1"/>
    <property type="molecule type" value="Genomic_DNA"/>
</dbReference>
<keyword evidence="2" id="KW-0732">Signal</keyword>
<dbReference type="Pfam" id="PF00497">
    <property type="entry name" value="SBP_bac_3"/>
    <property type="match status" value="1"/>
</dbReference>
<evidence type="ECO:0000256" key="1">
    <source>
        <dbReference type="ARBA" id="ARBA00010333"/>
    </source>
</evidence>
<accession>A0A7U8GSD0</accession>
<evidence type="ECO:0000313" key="5">
    <source>
        <dbReference type="Proteomes" id="UP000002171"/>
    </source>
</evidence>
<comment type="caution">
    <text evidence="4">The sequence shown here is derived from an EMBL/GenBank/DDBJ whole genome shotgun (WGS) entry which is preliminary data.</text>
</comment>
<dbReference type="PANTHER" id="PTHR35936:SF25">
    <property type="entry name" value="ABC TRANSPORTER SUBSTRATE-BINDING PROTEIN"/>
    <property type="match status" value="1"/>
</dbReference>
<dbReference type="PANTHER" id="PTHR35936">
    <property type="entry name" value="MEMBRANE-BOUND LYTIC MUREIN TRANSGLYCOSYLASE F"/>
    <property type="match status" value="1"/>
</dbReference>
<dbReference type="Proteomes" id="UP000002171">
    <property type="component" value="Unassembled WGS sequence"/>
</dbReference>
<dbReference type="AlphaFoldDB" id="A0A7U8GSD0"/>
<protein>
    <submittedName>
        <fullName evidence="4">Bacterial extracellular solute-binding protein, family 3</fullName>
    </submittedName>
</protein>
<proteinExistence type="inferred from homology"/>